<name>A0A0F9HRD1_9ZZZZ</name>
<feature type="non-terminal residue" evidence="1">
    <location>
        <position position="112"/>
    </location>
</feature>
<accession>A0A0F9HRD1</accession>
<sequence length="112" mass="13176">MIPQSAFSLHKTDDVSWQLVMISSLSGCSNYHFQMVKKYTEITEKYLELYDVPNSYHESLCLTEKVFEESYNKPDDIDLLVMVYDKNKGQVELYQNDIGGFYSHRGDDWTRN</sequence>
<dbReference type="AlphaFoldDB" id="A0A0F9HRD1"/>
<comment type="caution">
    <text evidence="1">The sequence shown here is derived from an EMBL/GenBank/DDBJ whole genome shotgun (WGS) entry which is preliminary data.</text>
</comment>
<evidence type="ECO:0000313" key="1">
    <source>
        <dbReference type="EMBL" id="KKM17637.1"/>
    </source>
</evidence>
<dbReference type="EMBL" id="LAZR01014406">
    <property type="protein sequence ID" value="KKM17637.1"/>
    <property type="molecule type" value="Genomic_DNA"/>
</dbReference>
<organism evidence="1">
    <name type="scientific">marine sediment metagenome</name>
    <dbReference type="NCBI Taxonomy" id="412755"/>
    <lineage>
        <taxon>unclassified sequences</taxon>
        <taxon>metagenomes</taxon>
        <taxon>ecological metagenomes</taxon>
    </lineage>
</organism>
<gene>
    <name evidence="1" type="ORF">LCGC14_1673750</name>
</gene>
<reference evidence="1" key="1">
    <citation type="journal article" date="2015" name="Nature">
        <title>Complex archaea that bridge the gap between prokaryotes and eukaryotes.</title>
        <authorList>
            <person name="Spang A."/>
            <person name="Saw J.H."/>
            <person name="Jorgensen S.L."/>
            <person name="Zaremba-Niedzwiedzka K."/>
            <person name="Martijn J."/>
            <person name="Lind A.E."/>
            <person name="van Eijk R."/>
            <person name="Schleper C."/>
            <person name="Guy L."/>
            <person name="Ettema T.J."/>
        </authorList>
    </citation>
    <scope>NUCLEOTIDE SEQUENCE</scope>
</reference>
<proteinExistence type="predicted"/>
<protein>
    <submittedName>
        <fullName evidence="1">Uncharacterized protein</fullName>
    </submittedName>
</protein>